<proteinExistence type="inferred from homology"/>
<comment type="subcellular location">
    <subcellularLocation>
        <location evidence="1">Membrane</location>
        <topology evidence="1">Multi-pass membrane protein</topology>
    </subcellularLocation>
</comment>
<feature type="transmembrane region" description="Helical" evidence="4">
    <location>
        <begin position="214"/>
        <end position="237"/>
    </location>
</feature>
<evidence type="ECO:0000313" key="7">
    <source>
        <dbReference type="Proteomes" id="UP000310066"/>
    </source>
</evidence>
<dbReference type="PANTHER" id="PTHR11360">
    <property type="entry name" value="MONOCARBOXYLATE TRANSPORTER"/>
    <property type="match status" value="1"/>
</dbReference>
<name>A0A4U0V8E6_9PEZI</name>
<dbReference type="InterPro" id="IPR029058">
    <property type="entry name" value="AB_hydrolase_fold"/>
</dbReference>
<keyword evidence="4" id="KW-0812">Transmembrane</keyword>
<dbReference type="InterPro" id="IPR036259">
    <property type="entry name" value="MFS_trans_sf"/>
</dbReference>
<dbReference type="Proteomes" id="UP000310066">
    <property type="component" value="Unassembled WGS sequence"/>
</dbReference>
<dbReference type="GO" id="GO:0022857">
    <property type="term" value="F:transmembrane transporter activity"/>
    <property type="evidence" value="ECO:0007669"/>
    <property type="project" value="InterPro"/>
</dbReference>
<dbReference type="InterPro" id="IPR002925">
    <property type="entry name" value="Dienelactn_hydro"/>
</dbReference>
<feature type="transmembrane region" description="Helical" evidence="4">
    <location>
        <begin position="142"/>
        <end position="168"/>
    </location>
</feature>
<evidence type="ECO:0000313" key="6">
    <source>
        <dbReference type="EMBL" id="TKA45057.1"/>
    </source>
</evidence>
<dbReference type="SUPFAM" id="SSF53474">
    <property type="entry name" value="alpha/beta-Hydrolases"/>
    <property type="match status" value="1"/>
</dbReference>
<feature type="transmembrane region" description="Helical" evidence="4">
    <location>
        <begin position="348"/>
        <end position="373"/>
    </location>
</feature>
<keyword evidence="4" id="KW-0472">Membrane</keyword>
<dbReference type="GO" id="GO:0016020">
    <property type="term" value="C:membrane"/>
    <property type="evidence" value="ECO:0007669"/>
    <property type="project" value="UniProtKB-SubCell"/>
</dbReference>
<dbReference type="Pfam" id="PF07690">
    <property type="entry name" value="MFS_1"/>
    <property type="match status" value="1"/>
</dbReference>
<dbReference type="Gene3D" id="3.40.50.1820">
    <property type="entry name" value="alpha/beta hydrolase"/>
    <property type="match status" value="1"/>
</dbReference>
<feature type="compositionally biased region" description="Basic and acidic residues" evidence="3">
    <location>
        <begin position="1"/>
        <end position="19"/>
    </location>
</feature>
<feature type="transmembrane region" description="Helical" evidence="4">
    <location>
        <begin position="319"/>
        <end position="342"/>
    </location>
</feature>
<feature type="compositionally biased region" description="Polar residues" evidence="3">
    <location>
        <begin position="412"/>
        <end position="426"/>
    </location>
</feature>
<gene>
    <name evidence="6" type="ORF">B0A54_03351</name>
</gene>
<evidence type="ECO:0000256" key="3">
    <source>
        <dbReference type="SAM" id="MobiDB-lite"/>
    </source>
</evidence>
<feature type="compositionally biased region" description="Polar residues" evidence="3">
    <location>
        <begin position="20"/>
        <end position="29"/>
    </location>
</feature>
<feature type="transmembrane region" description="Helical" evidence="4">
    <location>
        <begin position="258"/>
        <end position="281"/>
    </location>
</feature>
<keyword evidence="4" id="KW-1133">Transmembrane helix</keyword>
<feature type="transmembrane region" description="Helical" evidence="4">
    <location>
        <begin position="91"/>
        <end position="110"/>
    </location>
</feature>
<evidence type="ECO:0000259" key="5">
    <source>
        <dbReference type="Pfam" id="PF01738"/>
    </source>
</evidence>
<dbReference type="OrthoDB" id="1393670at2759"/>
<dbReference type="EMBL" id="NAJP01000013">
    <property type="protein sequence ID" value="TKA45057.1"/>
    <property type="molecule type" value="Genomic_DNA"/>
</dbReference>
<dbReference type="Pfam" id="PF01738">
    <property type="entry name" value="DLH"/>
    <property type="match status" value="1"/>
</dbReference>
<feature type="region of interest" description="Disordered" evidence="3">
    <location>
        <begin position="1"/>
        <end position="37"/>
    </location>
</feature>
<feature type="transmembrane region" description="Helical" evidence="4">
    <location>
        <begin position="117"/>
        <end position="136"/>
    </location>
</feature>
<feature type="domain" description="Dienelactone hydrolase" evidence="5">
    <location>
        <begin position="460"/>
        <end position="679"/>
    </location>
</feature>
<sequence>MTRHDLEDGKDTEMEKINDTAKNPTNSTIEKVPVTPATPPAPVADGGVRAWLQVAGSFLVFSNLWGFVFAFGSFQSFYTLDYLPSESASDIAWIGTIGTGLLIFVGILSGPLFDLGYFRSMLIIGGVGETLAMFLLSLCTKYWQILLTQGIMVGLFNGLLYLPGLALVGRSFKKHRSMAMAITTCGAPTGGIIYTLLFQQLIGKLGFAWTVRTMAFFMLGTYAISFPLQLWGASNLGDLASGTKRKMFDPTALRDLPFWSYSFANFFIFTGYMVPFIYLGAYGQTELGLTQTQSLNVLIAAQAASIAGRLIAGYTASKVGVMLPWITAAISSGVFCIAWIGIKSESSLIAFACLFGAFSGPLIPLPPAVFSLVCPDQTVFGARLGMAQAIGSVASITPKSISTNPIMATHQTDQVAQTSEAASSSTPDKEIAKPSGACCLQGTLHTGEPRGTTTTVAGVETYVVEPPKDKASGHVVLYFPDVWGFFNNGFLVMDGFADAGFLTLGLDYFRGDPVWKHRQNRDDTTTDPGFDFDVWKDKHIEFSDEAVPRWMAEVKEKYGKAGTKFACVGYCYGAPYVCESLAKGGMCSAGAFAHPAFLKESHFYNLEKPLFLSCSEIDHTFPNEFRNRAVDIMQAEKKVFQVQLFQGVEHGFALRGNIDNPYERYTKEQSLTSIAAWFNFWLSQ</sequence>
<dbReference type="InterPro" id="IPR011701">
    <property type="entry name" value="MFS"/>
</dbReference>
<feature type="region of interest" description="Disordered" evidence="3">
    <location>
        <begin position="412"/>
        <end position="434"/>
    </location>
</feature>
<dbReference type="PANTHER" id="PTHR11360:SF252">
    <property type="entry name" value="MAJOR FACILITATOR SUPERFAMILY (MFS) PROFILE DOMAIN-CONTAINING PROTEIN-RELATED"/>
    <property type="match status" value="1"/>
</dbReference>
<evidence type="ECO:0000256" key="2">
    <source>
        <dbReference type="ARBA" id="ARBA00006727"/>
    </source>
</evidence>
<evidence type="ECO:0000256" key="1">
    <source>
        <dbReference type="ARBA" id="ARBA00004141"/>
    </source>
</evidence>
<dbReference type="STRING" id="329885.A0A4U0V8E6"/>
<comment type="similarity">
    <text evidence="2">Belongs to the major facilitator superfamily. Monocarboxylate porter (TC 2.A.1.13) family.</text>
</comment>
<reference evidence="6 7" key="1">
    <citation type="submission" date="2017-03" db="EMBL/GenBank/DDBJ databases">
        <title>Genomes of endolithic fungi from Antarctica.</title>
        <authorList>
            <person name="Coleine C."/>
            <person name="Masonjones S."/>
            <person name="Stajich J.E."/>
        </authorList>
    </citation>
    <scope>NUCLEOTIDE SEQUENCE [LARGE SCALE GENOMIC DNA]</scope>
    <source>
        <strain evidence="6 7">CCFEE 5311</strain>
    </source>
</reference>
<feature type="transmembrane region" description="Helical" evidence="4">
    <location>
        <begin position="180"/>
        <end position="202"/>
    </location>
</feature>
<accession>A0A4U0V8E6</accession>
<dbReference type="InterPro" id="IPR050327">
    <property type="entry name" value="Proton-linked_MCT"/>
</dbReference>
<comment type="caution">
    <text evidence="6">The sequence shown here is derived from an EMBL/GenBank/DDBJ whole genome shotgun (WGS) entry which is preliminary data.</text>
</comment>
<dbReference type="GO" id="GO:0016787">
    <property type="term" value="F:hydrolase activity"/>
    <property type="evidence" value="ECO:0007669"/>
    <property type="project" value="InterPro"/>
</dbReference>
<dbReference type="Gene3D" id="1.20.1250.20">
    <property type="entry name" value="MFS general substrate transporter like domains"/>
    <property type="match status" value="2"/>
</dbReference>
<dbReference type="AlphaFoldDB" id="A0A4U0V8E6"/>
<protein>
    <recommendedName>
        <fullName evidence="5">Dienelactone hydrolase domain-containing protein</fullName>
    </recommendedName>
</protein>
<organism evidence="6 7">
    <name type="scientific">Friedmanniomyces endolithicus</name>
    <dbReference type="NCBI Taxonomy" id="329885"/>
    <lineage>
        <taxon>Eukaryota</taxon>
        <taxon>Fungi</taxon>
        <taxon>Dikarya</taxon>
        <taxon>Ascomycota</taxon>
        <taxon>Pezizomycotina</taxon>
        <taxon>Dothideomycetes</taxon>
        <taxon>Dothideomycetidae</taxon>
        <taxon>Mycosphaerellales</taxon>
        <taxon>Teratosphaeriaceae</taxon>
        <taxon>Friedmanniomyces</taxon>
    </lineage>
</organism>
<evidence type="ECO:0000256" key="4">
    <source>
        <dbReference type="SAM" id="Phobius"/>
    </source>
</evidence>
<feature type="transmembrane region" description="Helical" evidence="4">
    <location>
        <begin position="50"/>
        <end position="71"/>
    </location>
</feature>
<dbReference type="SUPFAM" id="SSF103473">
    <property type="entry name" value="MFS general substrate transporter"/>
    <property type="match status" value="1"/>
</dbReference>